<dbReference type="AlphaFoldDB" id="A0A7Y9I584"/>
<dbReference type="Proteomes" id="UP000569914">
    <property type="component" value="Unassembled WGS sequence"/>
</dbReference>
<gene>
    <name evidence="1" type="ORF">BKA15_001847</name>
</gene>
<evidence type="ECO:0000313" key="2">
    <source>
        <dbReference type="Proteomes" id="UP000569914"/>
    </source>
</evidence>
<reference evidence="1 2" key="1">
    <citation type="submission" date="2020-07" db="EMBL/GenBank/DDBJ databases">
        <title>Sequencing the genomes of 1000 actinobacteria strains.</title>
        <authorList>
            <person name="Klenk H.-P."/>
        </authorList>
    </citation>
    <scope>NUCLEOTIDE SEQUENCE [LARGE SCALE GENOMIC DNA]</scope>
    <source>
        <strain evidence="1 2">DSM 22083</strain>
    </source>
</reference>
<dbReference type="InterPro" id="IPR008929">
    <property type="entry name" value="Chondroitin_lyas"/>
</dbReference>
<evidence type="ECO:0008006" key="3">
    <source>
        <dbReference type="Google" id="ProtNLM"/>
    </source>
</evidence>
<sequence>MLWNLTRDSRHAEKSIAIMDAWSAVIKDHLNHNARLQTGWSGASFSRAAELIKWTYPGGWAGEQRFADVLRTVYLPKVLPGVADYNGNWELIMMDAAIGIAVFLDDRAAFDEAIAKTRARVPAHVYLTGDGPLPHPPPNGSKDTPEKLIKYWHGQTTFVDGLAQETCRDFGHTGWGFQVAAFEFHAVFDLGEPVPAWLCGGKIKPGLGPVVEIAYHHYHDRLGVPMPKTAALIERGRPFGTSHFFGWETLTHAENVR</sequence>
<accession>A0A7Y9I584</accession>
<organism evidence="1 2">
    <name type="scientific">Microlunatus parietis</name>
    <dbReference type="NCBI Taxonomy" id="682979"/>
    <lineage>
        <taxon>Bacteria</taxon>
        <taxon>Bacillati</taxon>
        <taxon>Actinomycetota</taxon>
        <taxon>Actinomycetes</taxon>
        <taxon>Propionibacteriales</taxon>
        <taxon>Propionibacteriaceae</taxon>
        <taxon>Microlunatus</taxon>
    </lineage>
</organism>
<comment type="caution">
    <text evidence="1">The sequence shown here is derived from an EMBL/GenBank/DDBJ whole genome shotgun (WGS) entry which is preliminary data.</text>
</comment>
<dbReference type="SUPFAM" id="SSF48230">
    <property type="entry name" value="Chondroitin AC/alginate lyase"/>
    <property type="match status" value="1"/>
</dbReference>
<dbReference type="EMBL" id="JACCBU010000001">
    <property type="protein sequence ID" value="NYE70518.1"/>
    <property type="molecule type" value="Genomic_DNA"/>
</dbReference>
<name>A0A7Y9I584_9ACTN</name>
<evidence type="ECO:0000313" key="1">
    <source>
        <dbReference type="EMBL" id="NYE70518.1"/>
    </source>
</evidence>
<dbReference type="Gene3D" id="1.50.10.100">
    <property type="entry name" value="Chondroitin AC/alginate lyase"/>
    <property type="match status" value="1"/>
</dbReference>
<proteinExistence type="predicted"/>
<protein>
    <recommendedName>
        <fullName evidence="3">Alginate lyase domain-containing protein</fullName>
    </recommendedName>
</protein>
<keyword evidence="2" id="KW-1185">Reference proteome</keyword>